<feature type="compositionally biased region" description="Basic and acidic residues" evidence="9">
    <location>
        <begin position="319"/>
        <end position="331"/>
    </location>
</feature>
<evidence type="ECO:0000313" key="12">
    <source>
        <dbReference type="Proteomes" id="UP001281003"/>
    </source>
</evidence>
<feature type="domain" description="SAM-dependent MTase TRM10-type" evidence="10">
    <location>
        <begin position="168"/>
        <end position="436"/>
    </location>
</feature>
<dbReference type="PANTHER" id="PTHR13563:SF13">
    <property type="entry name" value="TRNA METHYLTRANSFERASE 10 HOMOLOG A"/>
    <property type="match status" value="1"/>
</dbReference>
<reference evidence="11" key="2">
    <citation type="submission" date="2023-07" db="EMBL/GenBank/DDBJ databases">
        <authorList>
            <consortium name="Lawrence Berkeley National Laboratory"/>
            <person name="Haridas S."/>
            <person name="Hensen N."/>
            <person name="Bonometti L."/>
            <person name="Westerberg I."/>
            <person name="Brannstrom I.O."/>
            <person name="Guillou S."/>
            <person name="Cros-Aarteil S."/>
            <person name="Calhoun S."/>
            <person name="Kuo A."/>
            <person name="Mondo S."/>
            <person name="Pangilinan J."/>
            <person name="Riley R."/>
            <person name="LaButti K."/>
            <person name="Andreopoulos B."/>
            <person name="Lipzen A."/>
            <person name="Chen C."/>
            <person name="Yanf M."/>
            <person name="Daum C."/>
            <person name="Ng V."/>
            <person name="Clum A."/>
            <person name="Steindorff A."/>
            <person name="Ohm R."/>
            <person name="Martin F."/>
            <person name="Silar P."/>
            <person name="Natvig D."/>
            <person name="Lalanne C."/>
            <person name="Gautier V."/>
            <person name="Ament-velasquez S.L."/>
            <person name="Kruys A."/>
            <person name="Hutchinson M.I."/>
            <person name="Powell A.J."/>
            <person name="Barry K."/>
            <person name="Miller A.N."/>
            <person name="Grigoriev I.V."/>
            <person name="Debuchy R."/>
            <person name="Gladieux P."/>
            <person name="Thoren M.H."/>
            <person name="Johannesson H."/>
        </authorList>
    </citation>
    <scope>NUCLEOTIDE SEQUENCE</scope>
    <source>
        <strain evidence="11">FGSC 1904</strain>
    </source>
</reference>
<reference evidence="11" key="1">
    <citation type="journal article" date="2023" name="Mol. Phylogenet. Evol.">
        <title>Genome-scale phylogeny and comparative genomics of the fungal order Sordariales.</title>
        <authorList>
            <person name="Hensen N."/>
            <person name="Bonometti L."/>
            <person name="Westerberg I."/>
            <person name="Brannstrom I.O."/>
            <person name="Guillou S."/>
            <person name="Cros-Aarteil S."/>
            <person name="Calhoun S."/>
            <person name="Haridas S."/>
            <person name="Kuo A."/>
            <person name="Mondo S."/>
            <person name="Pangilinan J."/>
            <person name="Riley R."/>
            <person name="LaButti K."/>
            <person name="Andreopoulos B."/>
            <person name="Lipzen A."/>
            <person name="Chen C."/>
            <person name="Yan M."/>
            <person name="Daum C."/>
            <person name="Ng V."/>
            <person name="Clum A."/>
            <person name="Steindorff A."/>
            <person name="Ohm R.A."/>
            <person name="Martin F."/>
            <person name="Silar P."/>
            <person name="Natvig D.O."/>
            <person name="Lalanne C."/>
            <person name="Gautier V."/>
            <person name="Ament-Velasquez S.L."/>
            <person name="Kruys A."/>
            <person name="Hutchinson M.I."/>
            <person name="Powell A.J."/>
            <person name="Barry K."/>
            <person name="Miller A.N."/>
            <person name="Grigoriev I.V."/>
            <person name="Debuchy R."/>
            <person name="Gladieux P."/>
            <person name="Hiltunen Thoren M."/>
            <person name="Johannesson H."/>
        </authorList>
    </citation>
    <scope>NUCLEOTIDE SEQUENCE</scope>
    <source>
        <strain evidence="11">FGSC 1904</strain>
    </source>
</reference>
<feature type="region of interest" description="Disordered" evidence="9">
    <location>
        <begin position="1"/>
        <end position="143"/>
    </location>
</feature>
<feature type="compositionally biased region" description="Basic and acidic residues" evidence="9">
    <location>
        <begin position="479"/>
        <end position="497"/>
    </location>
</feature>
<evidence type="ECO:0000256" key="9">
    <source>
        <dbReference type="SAM" id="MobiDB-lite"/>
    </source>
</evidence>
<sequence length="497" mass="54944">MADQIPQETVAQTEPTTDTASETGTKRKAEEQLTKEMVEQQQEQTEQSSAPVEQQPTVTEQTTTTTTTTTENNTQEPPAQEQQDGNNASPQPADDDSATPATNEDGTPKLSKNQLKRLRRAAAHEAFRAERKEKRKEKRHIQQAKKRALVASITAEAAAAGVDADSLLREKVYKKPWVAHPVPVAFIIDCHGFESYMRDNEVVSLSSQIVRSYSMNRRAKYQAQLVVSGWEGKLRERFEKVLNNAHRNWKGGVRCIEGDFLEAAKVAKRLMEQPEVKEGMIDLIKPSGNGGLLLPEPEPEAEAEPETTVEETVEGGDAAPKHKPEPYVPEKEAEDVDQSIVYLSAESDYTLDKLEANTCYVIGGLVDRNREKGLCYNRAKAAKVRTAKLPIGEYMAMQSRYVLTTNQVVEIMAKWLECGDWGEAFLTVIPKRKGGTLKAESSCGTPAPDNGDGAEEEEKEEQNGVDSEAVPAADVTQKTAEEQAREAREAREVEMSG</sequence>
<evidence type="ECO:0000256" key="1">
    <source>
        <dbReference type="ARBA" id="ARBA00012797"/>
    </source>
</evidence>
<evidence type="ECO:0000313" key="11">
    <source>
        <dbReference type="EMBL" id="KAK3400507.1"/>
    </source>
</evidence>
<gene>
    <name evidence="11" type="ORF">B0T20DRAFT_459408</name>
</gene>
<evidence type="ECO:0000259" key="10">
    <source>
        <dbReference type="PROSITE" id="PS51675"/>
    </source>
</evidence>
<dbReference type="GO" id="GO:0000049">
    <property type="term" value="F:tRNA binding"/>
    <property type="evidence" value="ECO:0007669"/>
    <property type="project" value="TreeGrafter"/>
</dbReference>
<keyword evidence="3" id="KW-0489">Methyltransferase</keyword>
<dbReference type="EC" id="2.1.1.221" evidence="1"/>
<comment type="caution">
    <text evidence="11">The sequence shown here is derived from an EMBL/GenBank/DDBJ whole genome shotgun (WGS) entry which is preliminary data.</text>
</comment>
<feature type="compositionally biased region" description="Polar residues" evidence="9">
    <location>
        <begin position="99"/>
        <end position="113"/>
    </location>
</feature>
<dbReference type="GO" id="GO:0052905">
    <property type="term" value="F:tRNA (guanosine(9)-N1)-methyltransferase activity"/>
    <property type="evidence" value="ECO:0007669"/>
    <property type="project" value="UniProtKB-EC"/>
</dbReference>
<dbReference type="Gene3D" id="3.40.1280.30">
    <property type="match status" value="1"/>
</dbReference>
<feature type="compositionally biased region" description="Polar residues" evidence="9">
    <location>
        <begin position="80"/>
        <end position="90"/>
    </location>
</feature>
<name>A0AAE0UDV3_SORBR</name>
<dbReference type="InterPro" id="IPR038459">
    <property type="entry name" value="MT_TRM10-typ_sf"/>
</dbReference>
<organism evidence="11 12">
    <name type="scientific">Sordaria brevicollis</name>
    <dbReference type="NCBI Taxonomy" id="83679"/>
    <lineage>
        <taxon>Eukaryota</taxon>
        <taxon>Fungi</taxon>
        <taxon>Dikarya</taxon>
        <taxon>Ascomycota</taxon>
        <taxon>Pezizomycotina</taxon>
        <taxon>Sordariomycetes</taxon>
        <taxon>Sordariomycetidae</taxon>
        <taxon>Sordariales</taxon>
        <taxon>Sordariaceae</taxon>
        <taxon>Sordaria</taxon>
    </lineage>
</organism>
<feature type="region of interest" description="Disordered" evidence="9">
    <location>
        <begin position="436"/>
        <end position="497"/>
    </location>
</feature>
<evidence type="ECO:0000256" key="6">
    <source>
        <dbReference type="ARBA" id="ARBA00031792"/>
    </source>
</evidence>
<feature type="compositionally biased region" description="Basic and acidic residues" evidence="9">
    <location>
        <begin position="122"/>
        <end position="132"/>
    </location>
</feature>
<dbReference type="Proteomes" id="UP001281003">
    <property type="component" value="Unassembled WGS sequence"/>
</dbReference>
<dbReference type="PANTHER" id="PTHR13563">
    <property type="entry name" value="TRNA (GUANINE-9-) METHYLTRANSFERASE"/>
    <property type="match status" value="1"/>
</dbReference>
<feature type="compositionally biased region" description="Basic residues" evidence="9">
    <location>
        <begin position="133"/>
        <end position="143"/>
    </location>
</feature>
<evidence type="ECO:0000256" key="3">
    <source>
        <dbReference type="ARBA" id="ARBA00022603"/>
    </source>
</evidence>
<proteinExistence type="predicted"/>
<feature type="region of interest" description="Disordered" evidence="9">
    <location>
        <begin position="294"/>
        <end position="331"/>
    </location>
</feature>
<feature type="compositionally biased region" description="Acidic residues" evidence="9">
    <location>
        <begin position="297"/>
        <end position="314"/>
    </location>
</feature>
<evidence type="ECO:0000256" key="5">
    <source>
        <dbReference type="ARBA" id="ARBA00022691"/>
    </source>
</evidence>
<feature type="compositionally biased region" description="Low complexity" evidence="9">
    <location>
        <begin position="39"/>
        <end position="78"/>
    </location>
</feature>
<evidence type="ECO:0000256" key="2">
    <source>
        <dbReference type="ARBA" id="ARBA00020451"/>
    </source>
</evidence>
<dbReference type="PROSITE" id="PS51675">
    <property type="entry name" value="SAM_MT_TRM10"/>
    <property type="match status" value="1"/>
</dbReference>
<dbReference type="InterPro" id="IPR028564">
    <property type="entry name" value="MT_TRM10-typ"/>
</dbReference>
<dbReference type="GO" id="GO:0005634">
    <property type="term" value="C:nucleus"/>
    <property type="evidence" value="ECO:0007669"/>
    <property type="project" value="TreeGrafter"/>
</dbReference>
<dbReference type="InterPro" id="IPR007356">
    <property type="entry name" value="tRNA_m1G_MeTrfase_euk"/>
</dbReference>
<feature type="compositionally biased region" description="Basic and acidic residues" evidence="9">
    <location>
        <begin position="24"/>
        <end position="38"/>
    </location>
</feature>
<evidence type="ECO:0000256" key="7">
    <source>
        <dbReference type="ARBA" id="ARBA00032166"/>
    </source>
</evidence>
<protein>
    <recommendedName>
        <fullName evidence="2">tRNA (guanine(9)-N1)-methyltransferase</fullName>
        <ecNumber evidence="1">2.1.1.221</ecNumber>
    </recommendedName>
    <alternativeName>
        <fullName evidence="7">tRNA methyltransferase 10</fullName>
    </alternativeName>
    <alternativeName>
        <fullName evidence="6">tRNA(m1G9)-methyltransferase</fullName>
    </alternativeName>
</protein>
<dbReference type="AlphaFoldDB" id="A0AAE0UDV3"/>
<keyword evidence="5" id="KW-0949">S-adenosyl-L-methionine</keyword>
<evidence type="ECO:0000256" key="8">
    <source>
        <dbReference type="ARBA" id="ARBA00048434"/>
    </source>
</evidence>
<dbReference type="GO" id="GO:0002939">
    <property type="term" value="P:tRNA N1-guanine methylation"/>
    <property type="evidence" value="ECO:0007669"/>
    <property type="project" value="TreeGrafter"/>
</dbReference>
<comment type="catalytic activity">
    <reaction evidence="8">
        <text>guanosine(9) in tRNA + S-adenosyl-L-methionine = N(1)-methylguanosine(9) in tRNA + S-adenosyl-L-homocysteine + H(+)</text>
        <dbReference type="Rhea" id="RHEA:43156"/>
        <dbReference type="Rhea" id="RHEA-COMP:10367"/>
        <dbReference type="Rhea" id="RHEA-COMP:10368"/>
        <dbReference type="ChEBI" id="CHEBI:15378"/>
        <dbReference type="ChEBI" id="CHEBI:57856"/>
        <dbReference type="ChEBI" id="CHEBI:59789"/>
        <dbReference type="ChEBI" id="CHEBI:73542"/>
        <dbReference type="ChEBI" id="CHEBI:74269"/>
        <dbReference type="EC" id="2.1.1.221"/>
    </reaction>
</comment>
<keyword evidence="12" id="KW-1185">Reference proteome</keyword>
<feature type="compositionally biased region" description="Polar residues" evidence="9">
    <location>
        <begin position="1"/>
        <end position="23"/>
    </location>
</feature>
<accession>A0AAE0UDV3</accession>
<dbReference type="CDD" id="cd18089">
    <property type="entry name" value="SPOUT_Trm10-like"/>
    <property type="match status" value="1"/>
</dbReference>
<keyword evidence="4" id="KW-0808">Transferase</keyword>
<evidence type="ECO:0000256" key="4">
    <source>
        <dbReference type="ARBA" id="ARBA00022679"/>
    </source>
</evidence>
<dbReference type="EMBL" id="JAUTDP010000003">
    <property type="protein sequence ID" value="KAK3400507.1"/>
    <property type="molecule type" value="Genomic_DNA"/>
</dbReference>